<gene>
    <name evidence="4" type="ORF">F5890DRAFT_910921</name>
</gene>
<accession>A0AA38PPX3</accession>
<dbReference type="AlphaFoldDB" id="A0AA38PPX3"/>
<keyword evidence="1" id="KW-0808">Transferase</keyword>
<reference evidence="4" key="1">
    <citation type="submission" date="2022-08" db="EMBL/GenBank/DDBJ databases">
        <authorList>
            <consortium name="DOE Joint Genome Institute"/>
            <person name="Min B."/>
            <person name="Riley R."/>
            <person name="Sierra-Patev S."/>
            <person name="Naranjo-Ortiz M."/>
            <person name="Looney B."/>
            <person name="Konkel Z."/>
            <person name="Slot J.C."/>
            <person name="Sakamoto Y."/>
            <person name="Steenwyk J.L."/>
            <person name="Rokas A."/>
            <person name="Carro J."/>
            <person name="Camarero S."/>
            <person name="Ferreira P."/>
            <person name="Molpeceres G."/>
            <person name="Ruiz-Duenas F.J."/>
            <person name="Serrano A."/>
            <person name="Henrissat B."/>
            <person name="Drula E."/>
            <person name="Hughes K.W."/>
            <person name="Mata J.L."/>
            <person name="Ishikawa N.K."/>
            <person name="Vargas-Isla R."/>
            <person name="Ushijima S."/>
            <person name="Smith C.A."/>
            <person name="Ahrendt S."/>
            <person name="Andreopoulos W."/>
            <person name="He G."/>
            <person name="Labutti K."/>
            <person name="Lipzen A."/>
            <person name="Ng V."/>
            <person name="Sandor L."/>
            <person name="Barry K."/>
            <person name="Martinez A.T."/>
            <person name="Xiao Y."/>
            <person name="Gibbons J.G."/>
            <person name="Terashima K."/>
            <person name="Hibbett D.S."/>
            <person name="Grigoriev I.V."/>
        </authorList>
    </citation>
    <scope>NUCLEOTIDE SEQUENCE</scope>
    <source>
        <strain evidence="4">TFB7829</strain>
    </source>
</reference>
<feature type="compositionally biased region" description="Low complexity" evidence="3">
    <location>
        <begin position="1"/>
        <end position="40"/>
    </location>
</feature>
<organism evidence="4 5">
    <name type="scientific">Lentinula detonsa</name>
    <dbReference type="NCBI Taxonomy" id="2804962"/>
    <lineage>
        <taxon>Eukaryota</taxon>
        <taxon>Fungi</taxon>
        <taxon>Dikarya</taxon>
        <taxon>Basidiomycota</taxon>
        <taxon>Agaricomycotina</taxon>
        <taxon>Agaricomycetes</taxon>
        <taxon>Agaricomycetidae</taxon>
        <taxon>Agaricales</taxon>
        <taxon>Marasmiineae</taxon>
        <taxon>Omphalotaceae</taxon>
        <taxon>Lentinula</taxon>
    </lineage>
</organism>
<dbReference type="GO" id="GO:0004596">
    <property type="term" value="F:protein-N-terminal amino-acid acetyltransferase activity"/>
    <property type="evidence" value="ECO:0007669"/>
    <property type="project" value="InterPro"/>
</dbReference>
<dbReference type="InterPro" id="IPR044542">
    <property type="entry name" value="NAA30-like"/>
</dbReference>
<evidence type="ECO:0000256" key="2">
    <source>
        <dbReference type="ARBA" id="ARBA00023315"/>
    </source>
</evidence>
<name>A0AA38PPX3_9AGAR</name>
<dbReference type="PANTHER" id="PTHR45896:SF1">
    <property type="entry name" value="N-ALPHA-ACETYLTRANSFERASE 30"/>
    <property type="match status" value="1"/>
</dbReference>
<evidence type="ECO:0000256" key="3">
    <source>
        <dbReference type="SAM" id="MobiDB-lite"/>
    </source>
</evidence>
<protein>
    <submittedName>
        <fullName evidence="4">Uncharacterized protein</fullName>
    </submittedName>
</protein>
<comment type="caution">
    <text evidence="4">The sequence shown here is derived from an EMBL/GenBank/DDBJ whole genome shotgun (WGS) entry which is preliminary data.</text>
</comment>
<proteinExistence type="predicted"/>
<sequence length="91" mass="9989">MSSPSSSSQSSSHPSLLHPSSESSSQSASPEPSPSPSQLQSEREPITYRLYTGEPDLPHIISLIASELSEPYVIYTFRYFLTQCRVGVEVD</sequence>
<keyword evidence="2" id="KW-0012">Acyltransferase</keyword>
<feature type="region of interest" description="Disordered" evidence="3">
    <location>
        <begin position="1"/>
        <end position="48"/>
    </location>
</feature>
<dbReference type="GO" id="GO:0031417">
    <property type="term" value="C:NatC complex"/>
    <property type="evidence" value="ECO:0007669"/>
    <property type="project" value="TreeGrafter"/>
</dbReference>
<evidence type="ECO:0000313" key="4">
    <source>
        <dbReference type="EMBL" id="KAJ3979560.1"/>
    </source>
</evidence>
<evidence type="ECO:0000256" key="1">
    <source>
        <dbReference type="ARBA" id="ARBA00022679"/>
    </source>
</evidence>
<dbReference type="PANTHER" id="PTHR45896">
    <property type="entry name" value="N-ALPHA-ACETYLTRANSFERASE 30"/>
    <property type="match status" value="1"/>
</dbReference>
<evidence type="ECO:0000313" key="5">
    <source>
        <dbReference type="Proteomes" id="UP001163850"/>
    </source>
</evidence>
<dbReference type="EMBL" id="MU802315">
    <property type="protein sequence ID" value="KAJ3979560.1"/>
    <property type="molecule type" value="Genomic_DNA"/>
</dbReference>
<dbReference type="Proteomes" id="UP001163850">
    <property type="component" value="Unassembled WGS sequence"/>
</dbReference>